<keyword evidence="3" id="KW-1185">Reference proteome</keyword>
<evidence type="ECO:0008006" key="4">
    <source>
        <dbReference type="Google" id="ProtNLM"/>
    </source>
</evidence>
<proteinExistence type="inferred from homology"/>
<sequence length="500" mass="56149">MKNNNDIREADLGVTSYGWDMLRSISKSSSYYMSTPHFERIWWDKGSDHRKPVSIWRPLPRPGFTILGDCITVGLEPPTLGLMFRNDTSGLSAKPVQFTRIAHVVGKGIEEAFFWFPISPPGYASMGCIVSRTDAMPCVESLCCLRMDLVNQANISDEAISKGSSSSGSNNWSIWKVQNQASTFLARSDLRKPSSRLAYSIADCVKPKSRQNISAEMKLRCFSLTVLDGLYGMMTPLFYATVSNLNLVTTGRLEAMNAVSISSIAWEPLVEPFDGIFKYESYESNIHMPSRVGKRVRIAATSTVNLNITAANLETCVGSVVSWRRQVELEEKLMKATEEADNGQGQLDGSTCFALEEDDFGKVIIENKLGCDIYVKKYVQNSKEIESLKHEESTSAWLPPPRFSDRFNFATEMRENHHYVTVHILDSKGLTLLDDGNKHDFFCALRLVSASQAMDQQKLFPQSARTRCVKPLISENKSELQGTVRWNELFIFEVPQKVCT</sequence>
<dbReference type="InterPro" id="IPR026847">
    <property type="entry name" value="VPS13"/>
</dbReference>
<dbReference type="Gramene" id="ERN01897">
    <property type="protein sequence ID" value="ERN01897"/>
    <property type="gene ID" value="AMTR_s00089p00157190"/>
</dbReference>
<dbReference type="InterPro" id="IPR009291">
    <property type="entry name" value="Vps62"/>
</dbReference>
<organism evidence="2 3">
    <name type="scientific">Amborella trichopoda</name>
    <dbReference type="NCBI Taxonomy" id="13333"/>
    <lineage>
        <taxon>Eukaryota</taxon>
        <taxon>Viridiplantae</taxon>
        <taxon>Streptophyta</taxon>
        <taxon>Embryophyta</taxon>
        <taxon>Tracheophyta</taxon>
        <taxon>Spermatophyta</taxon>
        <taxon>Magnoliopsida</taxon>
        <taxon>Amborellales</taxon>
        <taxon>Amborellaceae</taxon>
        <taxon>Amborella</taxon>
    </lineage>
</organism>
<accession>W1NW85</accession>
<protein>
    <recommendedName>
        <fullName evidence="4">C2 domain-containing protein</fullName>
    </recommendedName>
</protein>
<evidence type="ECO:0000313" key="2">
    <source>
        <dbReference type="EMBL" id="ERN01897.1"/>
    </source>
</evidence>
<dbReference type="Pfam" id="PF06101">
    <property type="entry name" value="Vps62"/>
    <property type="match status" value="1"/>
</dbReference>
<dbReference type="STRING" id="13333.W1NW85"/>
<name>W1NW85_AMBTC</name>
<reference evidence="3" key="1">
    <citation type="journal article" date="2013" name="Science">
        <title>The Amborella genome and the evolution of flowering plants.</title>
        <authorList>
            <consortium name="Amborella Genome Project"/>
        </authorList>
    </citation>
    <scope>NUCLEOTIDE SEQUENCE [LARGE SCALE GENOMIC DNA]</scope>
</reference>
<dbReference type="PANTHER" id="PTHR16166:SF93">
    <property type="entry name" value="INTERMEMBRANE LIPID TRANSFER PROTEIN VPS13"/>
    <property type="match status" value="1"/>
</dbReference>
<dbReference type="EMBL" id="KI394680">
    <property type="protein sequence ID" value="ERN01897.1"/>
    <property type="molecule type" value="Genomic_DNA"/>
</dbReference>
<comment type="similarity">
    <text evidence="1">Belongs to the VPS13 family.</text>
</comment>
<dbReference type="HOGENOM" id="CLU_026484_0_0_1"/>
<dbReference type="eggNOG" id="KOG1809">
    <property type="taxonomic scope" value="Eukaryota"/>
</dbReference>
<evidence type="ECO:0000313" key="3">
    <source>
        <dbReference type="Proteomes" id="UP000017836"/>
    </source>
</evidence>
<dbReference type="AlphaFoldDB" id="W1NW85"/>
<dbReference type="PANTHER" id="PTHR16166">
    <property type="entry name" value="VACUOLAR PROTEIN SORTING-ASSOCIATED PROTEIN VPS13"/>
    <property type="match status" value="1"/>
</dbReference>
<dbReference type="Proteomes" id="UP000017836">
    <property type="component" value="Unassembled WGS sequence"/>
</dbReference>
<evidence type="ECO:0000256" key="1">
    <source>
        <dbReference type="ARBA" id="ARBA00006545"/>
    </source>
</evidence>
<gene>
    <name evidence="2" type="ORF">AMTR_s00089p00157190</name>
</gene>